<evidence type="ECO:0000256" key="4">
    <source>
        <dbReference type="ARBA" id="ARBA00022679"/>
    </source>
</evidence>
<dbReference type="InterPro" id="IPR046977">
    <property type="entry name" value="RsmC/RlmG"/>
</dbReference>
<keyword evidence="3 7" id="KW-0489">Methyltransferase</keyword>
<reference evidence="7 8" key="1">
    <citation type="submission" date="2023-02" db="EMBL/GenBank/DDBJ databases">
        <title>Genome sequence of Lentisphaera profundi SAORIC-696.</title>
        <authorList>
            <person name="Kim e."/>
            <person name="Cho J.-C."/>
            <person name="Choi A."/>
            <person name="Kang I."/>
        </authorList>
    </citation>
    <scope>NUCLEOTIDE SEQUENCE [LARGE SCALE GENOMIC DNA]</scope>
    <source>
        <strain evidence="7 8">SAORIC-696</strain>
    </source>
</reference>
<dbReference type="PANTHER" id="PTHR47816:SF4">
    <property type="entry name" value="RIBOSOMAL RNA SMALL SUBUNIT METHYLTRANSFERASE C"/>
    <property type="match status" value="1"/>
</dbReference>
<dbReference type="InterPro" id="IPR029063">
    <property type="entry name" value="SAM-dependent_MTases_sf"/>
</dbReference>
<evidence type="ECO:0000256" key="2">
    <source>
        <dbReference type="ARBA" id="ARBA00022552"/>
    </source>
</evidence>
<evidence type="ECO:0000313" key="8">
    <source>
        <dbReference type="Proteomes" id="UP001214250"/>
    </source>
</evidence>
<dbReference type="Pfam" id="PF05175">
    <property type="entry name" value="MTS"/>
    <property type="match status" value="1"/>
</dbReference>
<name>A0ABY7VZF0_9BACT</name>
<dbReference type="SUPFAM" id="SSF53335">
    <property type="entry name" value="S-adenosyl-L-methionine-dependent methyltransferases"/>
    <property type="match status" value="1"/>
</dbReference>
<evidence type="ECO:0000256" key="5">
    <source>
        <dbReference type="ARBA" id="ARBA00022691"/>
    </source>
</evidence>
<keyword evidence="8" id="KW-1185">Reference proteome</keyword>
<dbReference type="InterPro" id="IPR002052">
    <property type="entry name" value="DNA_methylase_N6_adenine_CS"/>
</dbReference>
<feature type="domain" description="Methyltransferase small" evidence="6">
    <location>
        <begin position="207"/>
        <end position="373"/>
    </location>
</feature>
<dbReference type="RefSeq" id="WP_274153959.1">
    <property type="nucleotide sequence ID" value="NZ_CP117812.1"/>
</dbReference>
<dbReference type="CDD" id="cd02440">
    <property type="entry name" value="AdoMet_MTases"/>
    <property type="match status" value="1"/>
</dbReference>
<evidence type="ECO:0000256" key="1">
    <source>
        <dbReference type="ARBA" id="ARBA00022490"/>
    </source>
</evidence>
<evidence type="ECO:0000259" key="6">
    <source>
        <dbReference type="Pfam" id="PF05175"/>
    </source>
</evidence>
<proteinExistence type="predicted"/>
<keyword evidence="5" id="KW-0949">S-adenosyl-L-methionine</keyword>
<evidence type="ECO:0000313" key="7">
    <source>
        <dbReference type="EMBL" id="WDE99097.1"/>
    </source>
</evidence>
<organism evidence="7 8">
    <name type="scientific">Lentisphaera profundi</name>
    <dbReference type="NCBI Taxonomy" id="1658616"/>
    <lineage>
        <taxon>Bacteria</taxon>
        <taxon>Pseudomonadati</taxon>
        <taxon>Lentisphaerota</taxon>
        <taxon>Lentisphaeria</taxon>
        <taxon>Lentisphaerales</taxon>
        <taxon>Lentisphaeraceae</taxon>
        <taxon>Lentisphaera</taxon>
    </lineage>
</organism>
<gene>
    <name evidence="7" type="ORF">PQO03_14765</name>
</gene>
<dbReference type="Gene3D" id="3.40.50.150">
    <property type="entry name" value="Vaccinia Virus protein VP39"/>
    <property type="match status" value="1"/>
</dbReference>
<dbReference type="EMBL" id="CP117812">
    <property type="protein sequence ID" value="WDE99097.1"/>
    <property type="molecule type" value="Genomic_DNA"/>
</dbReference>
<dbReference type="GO" id="GO:0008168">
    <property type="term" value="F:methyltransferase activity"/>
    <property type="evidence" value="ECO:0007669"/>
    <property type="project" value="UniProtKB-KW"/>
</dbReference>
<dbReference type="PANTHER" id="PTHR47816">
    <property type="entry name" value="RIBOSOMAL RNA SMALL SUBUNIT METHYLTRANSFERASE C"/>
    <property type="match status" value="1"/>
</dbReference>
<accession>A0ABY7VZF0</accession>
<keyword evidence="1" id="KW-0963">Cytoplasm</keyword>
<dbReference type="GO" id="GO:0032259">
    <property type="term" value="P:methylation"/>
    <property type="evidence" value="ECO:0007669"/>
    <property type="project" value="UniProtKB-KW"/>
</dbReference>
<dbReference type="Proteomes" id="UP001214250">
    <property type="component" value="Chromosome 2"/>
</dbReference>
<protein>
    <submittedName>
        <fullName evidence="7">Methyltransferase</fullName>
    </submittedName>
</protein>
<sequence length="378" mass="42532">MIEITLLGRGSTHLIKLGPKEKMKVHGLRYVKPGDRDFLKNLPKHLPEKTLVLYGADSPLIPAVLRAQAPEMKIDVYTNELHDKRIAEKKFDREHEINIITGADIEAWDTYDMIVFAPTKYFDRMLFFDAIERLNLLYAKGTELIIIVPQERLKDFRKKMDQDLRGLKTISSTRSNTVFRTVLRGDEAKNTWSDRVANVAVSTMNAEYTMRTRPGVFSHGRADTGGVALSEAVDVTAGEDILDLGCGAGLIGLALAKRQLNERPDHGGSVVLVDSNIRSIECCKENIKLNDFKNCEAIASDLYETEKRFDLVVGNPPYFAGQRVGEYFIQTAMKYLNPTGRLAIVSKHGEQLAEVAEEFGFKTETIKRKGYDISLCTR</sequence>
<keyword evidence="2" id="KW-0698">rRNA processing</keyword>
<dbReference type="PROSITE" id="PS00092">
    <property type="entry name" value="N6_MTASE"/>
    <property type="match status" value="1"/>
</dbReference>
<dbReference type="InterPro" id="IPR007848">
    <property type="entry name" value="Small_mtfrase_dom"/>
</dbReference>
<dbReference type="PRINTS" id="PR00507">
    <property type="entry name" value="N12N6MTFRASE"/>
</dbReference>
<keyword evidence="4" id="KW-0808">Transferase</keyword>
<evidence type="ECO:0000256" key="3">
    <source>
        <dbReference type="ARBA" id="ARBA00022603"/>
    </source>
</evidence>